<dbReference type="AlphaFoldDB" id="A0ABD3N4V7"/>
<dbReference type="PROSITE" id="PS50008">
    <property type="entry name" value="PIPLC_Y_DOMAIN"/>
    <property type="match status" value="1"/>
</dbReference>
<sequence>MAMGKLCHGTRHPPRGADTPAAAPKMHTSRRLVTSTPETSVGVALESVKASISPKLLLGLEIQRVSSKGVIVPRMLTFSNDLFTIFISHTKAGKSFADKLHYNSFKTYESVVSTVTGIMPVQSRVGIRVIDVADILFVQSGFIGTRKLEACKTPGLNPGKVISIFHNSTNTTDFLVENEEDRLAVIDAIERIRDAYHISKENVGREELLLRYTWYDIDGNKSGSIEQSEFLRLLTRINIYLKQEKAIKLFKDHKHVRRTQHNQQGINFDECLGIIRKIKLDLHGGRLMSDVIFDDLFGEKKEVVSAEEFMTKFLHQRQKECCTLDDVKRIFSDLNSMEISGARHAGITNGDDHAIDRVRFGEYMTSSRNDAFDPRKQTIDETTISNPIPEYWISSSHNTYLTADQWQSISSVEMYVVALHRGCRCLELDCWDDGVGYPVVYHGYTLTTKISFQSIISAVKGFIDANLNTLPIILSLENHCSHPFQEQIATILVETLQEYLYIHDESSSNWPSPLDLVGKVIVKCARPPEKESTSLSTSFDSIDAPSESTEGSTFDELPLPESKPPEIGGIVLMSNSTEFTPQLPRRSSRLSRMVLFNGVKFKSFRKSLDVLPPSDMHSFSEVKLLRLLNKDPSNISLWKQYNREHMTRIYPHSSRVDSSNYNPVVAWAIGSQLVALNFQTDDFAMTINDGRFRENGRCGYVHKPPSVLSLEYTTGRRMMLLLKVMYGSCLPKPYGEAAGEVISPYVIVRVHDVKSGAGQRDWLETTERRTSPVRDNGFCPKWNGSEYFAFAVNSVDVAMVEFIIMDSDNGFINDTMCKSAVPVSCLRQGIRSVQFYDRCGLQTGPYGLVRLLVEVDIKYSD</sequence>
<evidence type="ECO:0000256" key="5">
    <source>
        <dbReference type="ARBA" id="ARBA00023098"/>
    </source>
</evidence>
<evidence type="ECO:0000256" key="2">
    <source>
        <dbReference type="ARBA" id="ARBA00022801"/>
    </source>
</evidence>
<reference evidence="12 13" key="1">
    <citation type="submission" date="2024-10" db="EMBL/GenBank/DDBJ databases">
        <title>Updated reference genomes for cyclostephanoid diatoms.</title>
        <authorList>
            <person name="Roberts W.R."/>
            <person name="Alverson A.J."/>
        </authorList>
    </citation>
    <scope>NUCLEOTIDE SEQUENCE [LARGE SCALE GENOMIC DNA]</scope>
    <source>
        <strain evidence="12 13">AJA232-27</strain>
    </source>
</reference>
<dbReference type="Gene3D" id="2.60.40.150">
    <property type="entry name" value="C2 domain"/>
    <property type="match status" value="1"/>
</dbReference>
<dbReference type="Pfam" id="PF00168">
    <property type="entry name" value="C2"/>
    <property type="match status" value="1"/>
</dbReference>
<dbReference type="GO" id="GO:0007165">
    <property type="term" value="P:signal transduction"/>
    <property type="evidence" value="ECO:0007669"/>
    <property type="project" value="UniProtKB-KW"/>
</dbReference>
<dbReference type="SUPFAM" id="SSF51695">
    <property type="entry name" value="PLC-like phosphodiesterases"/>
    <property type="match status" value="1"/>
</dbReference>
<dbReference type="PROSITE" id="PS50222">
    <property type="entry name" value="EF_HAND_2"/>
    <property type="match status" value="1"/>
</dbReference>
<dbReference type="InterPro" id="IPR000909">
    <property type="entry name" value="PLipase_C_PInositol-sp_X_dom"/>
</dbReference>
<name>A0ABD3N4V7_9STRA</name>
<dbReference type="GO" id="GO:0004435">
    <property type="term" value="F:phosphatidylinositol-4,5-bisphosphate phospholipase C activity"/>
    <property type="evidence" value="ECO:0007669"/>
    <property type="project" value="UniProtKB-EC"/>
</dbReference>
<feature type="domain" description="PI-PLC Y-box" evidence="10">
    <location>
        <begin position="599"/>
        <end position="705"/>
    </location>
</feature>
<dbReference type="InterPro" id="IPR001192">
    <property type="entry name" value="PI-PLC_fam"/>
</dbReference>
<evidence type="ECO:0000256" key="7">
    <source>
        <dbReference type="RuleBase" id="RU361133"/>
    </source>
</evidence>
<dbReference type="EMBL" id="JALLBG020000031">
    <property type="protein sequence ID" value="KAL3771088.1"/>
    <property type="molecule type" value="Genomic_DNA"/>
</dbReference>
<dbReference type="Pfam" id="PF00388">
    <property type="entry name" value="PI-PLC-X"/>
    <property type="match status" value="1"/>
</dbReference>
<dbReference type="GO" id="GO:0016042">
    <property type="term" value="P:lipid catabolic process"/>
    <property type="evidence" value="ECO:0007669"/>
    <property type="project" value="UniProtKB-KW"/>
</dbReference>
<feature type="domain" description="C2" evidence="9">
    <location>
        <begin position="702"/>
        <end position="836"/>
    </location>
</feature>
<keyword evidence="6" id="KW-0807">Transducer</keyword>
<dbReference type="SUPFAM" id="SSF47473">
    <property type="entry name" value="EF-hand"/>
    <property type="match status" value="1"/>
</dbReference>
<feature type="region of interest" description="Disordered" evidence="8">
    <location>
        <begin position="1"/>
        <end position="29"/>
    </location>
</feature>
<dbReference type="PANTHER" id="PTHR10336">
    <property type="entry name" value="PHOSPHOINOSITIDE-SPECIFIC PHOSPHOLIPASE C FAMILY PROTEIN"/>
    <property type="match status" value="1"/>
</dbReference>
<dbReference type="InterPro" id="IPR035892">
    <property type="entry name" value="C2_domain_sf"/>
</dbReference>
<keyword evidence="3" id="KW-0106">Calcium</keyword>
<dbReference type="PRINTS" id="PR00390">
    <property type="entry name" value="PHPHLIPASEC"/>
</dbReference>
<keyword evidence="4 7" id="KW-0442">Lipid degradation</keyword>
<dbReference type="InterPro" id="IPR017946">
    <property type="entry name" value="PLC-like_Pdiesterase_TIM-brl"/>
</dbReference>
<dbReference type="CDD" id="cd00275">
    <property type="entry name" value="C2_PLC_like"/>
    <property type="match status" value="1"/>
</dbReference>
<dbReference type="SUPFAM" id="SSF49562">
    <property type="entry name" value="C2 domain (Calcium/lipid-binding domain, CaLB)"/>
    <property type="match status" value="1"/>
</dbReference>
<evidence type="ECO:0000259" key="9">
    <source>
        <dbReference type="PROSITE" id="PS50004"/>
    </source>
</evidence>
<keyword evidence="13" id="KW-1185">Reference proteome</keyword>
<evidence type="ECO:0000256" key="6">
    <source>
        <dbReference type="ARBA" id="ARBA00023224"/>
    </source>
</evidence>
<feature type="compositionally biased region" description="Polar residues" evidence="8">
    <location>
        <begin position="533"/>
        <end position="552"/>
    </location>
</feature>
<proteinExistence type="predicted"/>
<accession>A0ABD3N4V7</accession>
<comment type="caution">
    <text evidence="12">The sequence shown here is derived from an EMBL/GenBank/DDBJ whole genome shotgun (WGS) entry which is preliminary data.</text>
</comment>
<dbReference type="InterPro" id="IPR000008">
    <property type="entry name" value="C2_dom"/>
</dbReference>
<dbReference type="PROSITE" id="PS00018">
    <property type="entry name" value="EF_HAND_1"/>
    <property type="match status" value="1"/>
</dbReference>
<evidence type="ECO:0000256" key="3">
    <source>
        <dbReference type="ARBA" id="ARBA00022837"/>
    </source>
</evidence>
<dbReference type="InterPro" id="IPR001711">
    <property type="entry name" value="PLipase_C_Pinositol-sp_Y"/>
</dbReference>
<evidence type="ECO:0000256" key="1">
    <source>
        <dbReference type="ARBA" id="ARBA00012368"/>
    </source>
</evidence>
<dbReference type="EC" id="3.1.4.11" evidence="1 7"/>
<organism evidence="12 13">
    <name type="scientific">Discostella pseudostelligera</name>
    <dbReference type="NCBI Taxonomy" id="259834"/>
    <lineage>
        <taxon>Eukaryota</taxon>
        <taxon>Sar</taxon>
        <taxon>Stramenopiles</taxon>
        <taxon>Ochrophyta</taxon>
        <taxon>Bacillariophyta</taxon>
        <taxon>Coscinodiscophyceae</taxon>
        <taxon>Thalassiosirophycidae</taxon>
        <taxon>Stephanodiscales</taxon>
        <taxon>Stephanodiscaceae</taxon>
        <taxon>Discostella</taxon>
    </lineage>
</organism>
<dbReference type="CDD" id="cd08558">
    <property type="entry name" value="PI-PLCc_eukaryota"/>
    <property type="match status" value="1"/>
</dbReference>
<dbReference type="PANTHER" id="PTHR10336:SF36">
    <property type="entry name" value="1-PHOSPHATIDYLINOSITOL 4,5-BISPHOSPHATE PHOSPHODIESTERASE BETA-4"/>
    <property type="match status" value="1"/>
</dbReference>
<dbReference type="Pfam" id="PF00387">
    <property type="entry name" value="PI-PLC-Y"/>
    <property type="match status" value="1"/>
</dbReference>
<comment type="catalytic activity">
    <reaction evidence="7">
        <text>a 1,2-diacyl-sn-glycero-3-phospho-(1D-myo-inositol-4,5-bisphosphate) + H2O = 1D-myo-inositol 1,4,5-trisphosphate + a 1,2-diacyl-sn-glycerol + H(+)</text>
        <dbReference type="Rhea" id="RHEA:33179"/>
        <dbReference type="ChEBI" id="CHEBI:15377"/>
        <dbReference type="ChEBI" id="CHEBI:15378"/>
        <dbReference type="ChEBI" id="CHEBI:17815"/>
        <dbReference type="ChEBI" id="CHEBI:58456"/>
        <dbReference type="ChEBI" id="CHEBI:203600"/>
        <dbReference type="EC" id="3.1.4.11"/>
    </reaction>
</comment>
<protein>
    <recommendedName>
        <fullName evidence="1 7">Phosphoinositide phospholipase C</fullName>
        <ecNumber evidence="1 7">3.1.4.11</ecNumber>
    </recommendedName>
</protein>
<evidence type="ECO:0000259" key="10">
    <source>
        <dbReference type="PROSITE" id="PS50008"/>
    </source>
</evidence>
<keyword evidence="5 7" id="KW-0443">Lipid metabolism</keyword>
<dbReference type="SMART" id="SM00239">
    <property type="entry name" value="C2"/>
    <property type="match status" value="1"/>
</dbReference>
<dbReference type="Gene3D" id="3.20.20.190">
    <property type="entry name" value="Phosphatidylinositol (PI) phosphodiesterase"/>
    <property type="match status" value="1"/>
</dbReference>
<dbReference type="SMART" id="SM00149">
    <property type="entry name" value="PLCYc"/>
    <property type="match status" value="1"/>
</dbReference>
<evidence type="ECO:0000313" key="13">
    <source>
        <dbReference type="Proteomes" id="UP001530293"/>
    </source>
</evidence>
<feature type="region of interest" description="Disordered" evidence="8">
    <location>
        <begin position="530"/>
        <end position="560"/>
    </location>
</feature>
<dbReference type="InterPro" id="IPR002048">
    <property type="entry name" value="EF_hand_dom"/>
</dbReference>
<dbReference type="PROSITE" id="PS50007">
    <property type="entry name" value="PIPLC_X_DOMAIN"/>
    <property type="match status" value="1"/>
</dbReference>
<dbReference type="PROSITE" id="PS50004">
    <property type="entry name" value="C2"/>
    <property type="match status" value="1"/>
</dbReference>
<dbReference type="Proteomes" id="UP001530293">
    <property type="component" value="Unassembled WGS sequence"/>
</dbReference>
<dbReference type="SMART" id="SM00148">
    <property type="entry name" value="PLCXc"/>
    <property type="match status" value="1"/>
</dbReference>
<dbReference type="InterPro" id="IPR011992">
    <property type="entry name" value="EF-hand-dom_pair"/>
</dbReference>
<keyword evidence="2 7" id="KW-0378">Hydrolase</keyword>
<gene>
    <name evidence="12" type="ORF">ACHAWU_006465</name>
</gene>
<evidence type="ECO:0000313" key="12">
    <source>
        <dbReference type="EMBL" id="KAL3771088.1"/>
    </source>
</evidence>
<feature type="domain" description="EF-hand" evidence="11">
    <location>
        <begin position="205"/>
        <end position="240"/>
    </location>
</feature>
<evidence type="ECO:0000256" key="4">
    <source>
        <dbReference type="ARBA" id="ARBA00022963"/>
    </source>
</evidence>
<evidence type="ECO:0000259" key="11">
    <source>
        <dbReference type="PROSITE" id="PS50222"/>
    </source>
</evidence>
<evidence type="ECO:0000256" key="8">
    <source>
        <dbReference type="SAM" id="MobiDB-lite"/>
    </source>
</evidence>
<dbReference type="InterPro" id="IPR018247">
    <property type="entry name" value="EF_Hand_1_Ca_BS"/>
</dbReference>